<accession>A0A7V7FXJ2</accession>
<evidence type="ECO:0000313" key="4">
    <source>
        <dbReference type="Proteomes" id="UP000486760"/>
    </source>
</evidence>
<dbReference type="Pfam" id="PF01230">
    <property type="entry name" value="HIT"/>
    <property type="match status" value="1"/>
</dbReference>
<dbReference type="AlphaFoldDB" id="A0A7V7FXJ2"/>
<dbReference type="RefSeq" id="WP_149330147.1">
    <property type="nucleotide sequence ID" value="NZ_VTPY01000009.1"/>
</dbReference>
<reference evidence="3 4" key="1">
    <citation type="submission" date="2019-08" db="EMBL/GenBank/DDBJ databases">
        <title>Bioinformatics analysis of the strain L3 and L5.</title>
        <authorList>
            <person name="Li X."/>
        </authorList>
    </citation>
    <scope>NUCLEOTIDE SEQUENCE [LARGE SCALE GENOMIC DNA]</scope>
    <source>
        <strain evidence="3 4">L5</strain>
    </source>
</reference>
<dbReference type="InterPro" id="IPR036265">
    <property type="entry name" value="HIT-like_sf"/>
</dbReference>
<evidence type="ECO:0000313" key="3">
    <source>
        <dbReference type="EMBL" id="KAA0009806.1"/>
    </source>
</evidence>
<dbReference type="PROSITE" id="PS51084">
    <property type="entry name" value="HIT_2"/>
    <property type="match status" value="1"/>
</dbReference>
<dbReference type="InterPro" id="IPR026026">
    <property type="entry name" value="HIT_Hint"/>
</dbReference>
<dbReference type="InterPro" id="IPR011146">
    <property type="entry name" value="HIT-like"/>
</dbReference>
<dbReference type="EMBL" id="VTPY01000009">
    <property type="protein sequence ID" value="KAA0009806.1"/>
    <property type="molecule type" value="Genomic_DNA"/>
</dbReference>
<name>A0A7V7FXJ2_9GAMM</name>
<comment type="caution">
    <text evidence="1">Lacks conserved residue(s) required for the propagation of feature annotation.</text>
</comment>
<feature type="domain" description="HIT" evidence="2">
    <location>
        <begin position="36"/>
        <end position="105"/>
    </location>
</feature>
<dbReference type="SUPFAM" id="SSF54197">
    <property type="entry name" value="HIT-like"/>
    <property type="match status" value="1"/>
</dbReference>
<dbReference type="GO" id="GO:0003824">
    <property type="term" value="F:catalytic activity"/>
    <property type="evidence" value="ECO:0007669"/>
    <property type="project" value="InterPro"/>
</dbReference>
<dbReference type="PIRSF" id="PIRSF000714">
    <property type="entry name" value="HIT"/>
    <property type="match status" value="1"/>
</dbReference>
<comment type="caution">
    <text evidence="3">The sequence shown here is derived from an EMBL/GenBank/DDBJ whole genome shotgun (WGS) entry which is preliminary data.</text>
</comment>
<organism evidence="3 4">
    <name type="scientific">Billgrantia pellis</name>
    <dbReference type="NCBI Taxonomy" id="2606936"/>
    <lineage>
        <taxon>Bacteria</taxon>
        <taxon>Pseudomonadati</taxon>
        <taxon>Pseudomonadota</taxon>
        <taxon>Gammaproteobacteria</taxon>
        <taxon>Oceanospirillales</taxon>
        <taxon>Halomonadaceae</taxon>
        <taxon>Billgrantia</taxon>
    </lineage>
</organism>
<proteinExistence type="predicted"/>
<keyword evidence="4" id="KW-1185">Reference proteome</keyword>
<evidence type="ECO:0000256" key="1">
    <source>
        <dbReference type="PROSITE-ProRule" id="PRU00464"/>
    </source>
</evidence>
<dbReference type="Proteomes" id="UP000486760">
    <property type="component" value="Unassembled WGS sequence"/>
</dbReference>
<gene>
    <name evidence="3" type="ORF">F0A17_20075</name>
</gene>
<dbReference type="Gene3D" id="3.30.428.10">
    <property type="entry name" value="HIT-like"/>
    <property type="match status" value="1"/>
</dbReference>
<sequence length="139" mass="15780">MTIVELDERLARDSYPIAELPLCQLRLMDDARFPWLLLIPRRSGVSEFYELDEADQHQLWHEAAEVGHMLKTLAEGDKLNVASLGNMVPQLHVHLVARRHGDEAWPGPVWGHGKARPYDLDALAAMRDRLLAQLDALTL</sequence>
<evidence type="ECO:0000259" key="2">
    <source>
        <dbReference type="PROSITE" id="PS51084"/>
    </source>
</evidence>
<protein>
    <submittedName>
        <fullName evidence="3">HIT family protein</fullName>
    </submittedName>
</protein>